<dbReference type="GO" id="GO:0005634">
    <property type="term" value="C:nucleus"/>
    <property type="evidence" value="ECO:0007669"/>
    <property type="project" value="UniProtKB-SubCell"/>
</dbReference>
<comment type="caution">
    <text evidence="8">The sequence shown here is derived from an EMBL/GenBank/DDBJ whole genome shotgun (WGS) entry which is preliminary data.</text>
</comment>
<dbReference type="GO" id="GO:0008270">
    <property type="term" value="F:zinc ion binding"/>
    <property type="evidence" value="ECO:0007669"/>
    <property type="project" value="TreeGrafter"/>
</dbReference>
<dbReference type="EMBL" id="JAVRRD010000023">
    <property type="protein sequence ID" value="KAK5048021.1"/>
    <property type="molecule type" value="Genomic_DNA"/>
</dbReference>
<dbReference type="PANTHER" id="PTHR13204">
    <property type="entry name" value="PTD012 PROTEIN"/>
    <property type="match status" value="1"/>
</dbReference>
<dbReference type="AlphaFoldDB" id="A0AAV9N1V1"/>
<evidence type="ECO:0000313" key="8">
    <source>
        <dbReference type="EMBL" id="KAK5048021.1"/>
    </source>
</evidence>
<dbReference type="SMART" id="SM01168">
    <property type="entry name" value="DUF1907"/>
    <property type="match status" value="1"/>
</dbReference>
<evidence type="ECO:0000259" key="7">
    <source>
        <dbReference type="SMART" id="SM01168"/>
    </source>
</evidence>
<evidence type="ECO:0000256" key="6">
    <source>
        <dbReference type="ARBA" id="ARBA00023242"/>
    </source>
</evidence>
<dbReference type="RefSeq" id="XP_064703527.1">
    <property type="nucleotide sequence ID" value="XM_064849772.1"/>
</dbReference>
<evidence type="ECO:0000256" key="3">
    <source>
        <dbReference type="ARBA" id="ARBA00022723"/>
    </source>
</evidence>
<reference evidence="8 9" key="1">
    <citation type="submission" date="2023-08" db="EMBL/GenBank/DDBJ databases">
        <title>Black Yeasts Isolated from many extreme environments.</title>
        <authorList>
            <person name="Coleine C."/>
            <person name="Stajich J.E."/>
            <person name="Selbmann L."/>
        </authorList>
    </citation>
    <scope>NUCLEOTIDE SEQUENCE [LARGE SCALE GENOMIC DNA]</scope>
    <source>
        <strain evidence="8 9">CCFEE 5792</strain>
    </source>
</reference>
<evidence type="ECO:0000313" key="9">
    <source>
        <dbReference type="Proteomes" id="UP001358417"/>
    </source>
</evidence>
<dbReference type="PANTHER" id="PTHR13204:SF1">
    <property type="entry name" value="ESTER HYDROLASE C11ORF54"/>
    <property type="match status" value="1"/>
</dbReference>
<dbReference type="GeneID" id="89974383"/>
<keyword evidence="4" id="KW-0378">Hydrolase</keyword>
<evidence type="ECO:0000256" key="5">
    <source>
        <dbReference type="ARBA" id="ARBA00022833"/>
    </source>
</evidence>
<evidence type="ECO:0000256" key="2">
    <source>
        <dbReference type="ARBA" id="ARBA00011245"/>
    </source>
</evidence>
<evidence type="ECO:0000256" key="1">
    <source>
        <dbReference type="ARBA" id="ARBA00004123"/>
    </source>
</evidence>
<dbReference type="GO" id="GO:0016788">
    <property type="term" value="F:hydrolase activity, acting on ester bonds"/>
    <property type="evidence" value="ECO:0007669"/>
    <property type="project" value="TreeGrafter"/>
</dbReference>
<feature type="domain" description="DUF1907" evidence="7">
    <location>
        <begin position="25"/>
        <end position="324"/>
    </location>
</feature>
<protein>
    <recommendedName>
        <fullName evidence="7">DUF1907 domain-containing protein</fullName>
    </recommendedName>
</protein>
<keyword evidence="5" id="KW-0862">Zinc</keyword>
<comment type="subunit">
    <text evidence="2">Monomer.</text>
</comment>
<evidence type="ECO:0000256" key="4">
    <source>
        <dbReference type="ARBA" id="ARBA00022801"/>
    </source>
</evidence>
<keyword evidence="6" id="KW-0539">Nucleus</keyword>
<sequence>MSPDTSWPVRQTTLSPPSLQSLADAIDAGLSSNFAVASCTVDSPPDLTLPPFHLAAPGLNGSSRVVDIGGPPNLLPSPNLSKKYDMLSICQQIDMNPSSGFMLGAGAGPFHVLGQNSELMPNFAYGSAAGSSPTRNRTHYAKITPSDDVTCCQLPDSTAFGLMCNLFCSEGAPGPCLHIVAKSRTGPLNFTETIQQAIKTSFGDKLVSLGGVFLIKRGSVNLHVMPDFLSRPFESREGVEAWLRYFDMQFDHDDPLICLSVLHSGNDGGMGLRMEHTHCFTVDANGDDDKSTTKGGHYHYDLEATKEEVEYEGWFNIAEMLYRIDQP</sequence>
<dbReference type="Pfam" id="PF08925">
    <property type="entry name" value="DUF1907"/>
    <property type="match status" value="1"/>
</dbReference>
<dbReference type="InterPro" id="IPR015021">
    <property type="entry name" value="C11orf54_DUF1907"/>
</dbReference>
<dbReference type="Proteomes" id="UP001358417">
    <property type="component" value="Unassembled WGS sequence"/>
</dbReference>
<gene>
    <name evidence="8" type="ORF">LTR84_006211</name>
</gene>
<name>A0AAV9N1V1_9EURO</name>
<accession>A0AAV9N1V1</accession>
<keyword evidence="9" id="KW-1185">Reference proteome</keyword>
<keyword evidence="3" id="KW-0479">Metal-binding</keyword>
<comment type="subcellular location">
    <subcellularLocation>
        <location evidence="1">Nucleus</location>
    </subcellularLocation>
</comment>
<dbReference type="CDD" id="cd17298">
    <property type="entry name" value="DUF1907"/>
    <property type="match status" value="1"/>
</dbReference>
<proteinExistence type="predicted"/>
<organism evidence="8 9">
    <name type="scientific">Exophiala bonariae</name>
    <dbReference type="NCBI Taxonomy" id="1690606"/>
    <lineage>
        <taxon>Eukaryota</taxon>
        <taxon>Fungi</taxon>
        <taxon>Dikarya</taxon>
        <taxon>Ascomycota</taxon>
        <taxon>Pezizomycotina</taxon>
        <taxon>Eurotiomycetes</taxon>
        <taxon>Chaetothyriomycetidae</taxon>
        <taxon>Chaetothyriales</taxon>
        <taxon>Herpotrichiellaceae</taxon>
        <taxon>Exophiala</taxon>
    </lineage>
</organism>
<dbReference type="SUPFAM" id="SSF117856">
    <property type="entry name" value="AF0104/ALDC/Ptd012-like"/>
    <property type="match status" value="1"/>
</dbReference>